<accession>A0A0C1HID4</accession>
<sequence>MNVDSVKFSTPYYLHYPLLPTISLLDHVKGLIEAYKTKSSSEEDIFFSAKLLLEEINQLEDISIKRECLCRLLKIEREEIQNLIVEEAMPLFNHKTIPYDIQHNQAQQLVELEEIVSEIIEAKLTSGQFNFLVPICEIYQGILEHLWLLPYFEFGNHCSHLLIQNKGAILSHMERWKDSLDQLASEEKINRFIPKNLEKAVLRLFEPLPQDIAKKIEEKKSVIHESGVISLIVLDIMMKICSDQGDFPRAIFHAKVFLKMLKQKLLEISQKEEILIRNIQKGEILVGIMHMHDKIASWNQFLKQYPRAIDHSKKALRIVKTLGTPYEIIIHLNNMGYLYSMQGQYDLALPFYQEALSIAQNLKDSENESKFLGCLAEIYFVIDNNAEAIRYYQDSLKLTEEKSEQALKYSGIGEAYASAQQYKEAEEAYEKALEILSQVNNPFFAITIHKRLATFFKELGRYEKVIYHAEKILELIQHPSVQVDELQAQESKFGALTTLGNIYGTLGDYARQIDYFTQAVNFAEEIKVHLNQLGIAYANLGSAYCNEENYFEGIKYYNKASEILKDDSKRAKILRNIGQILFSSGRFSEAIKYYKEANRIGNQETKKDSLLGLGASYNALGNNKQAIQCIKESICLSQTSKNSLDEALGYYNLGLVYKEFDFGLAEENYRKSIEIYALLYRELKNHSQWQVTFFEKQALPFLRLESLLLEQAKNEQALQVTDFRRSRALVSALTEKFQFQKDDALISSGLNSQEMQALAQKLNTCFIIYSFPFESTDNIAVWVISSQGKITCQQLFLGNLAEEVNEATQVFKTFPFIIEPTIAKRRPFIRPKKTRSSATYASLDELTRGDPDKSANSAVLQSFKERLSMWYEALIAPLESYLPKDPQQVVTIIPDGFLAQIPFAAFLDREGTYLIEKHPISITPSMGILKLLDEIPKDFSENSLVIGNPTTPHSKDALPLAEKEAQTIVAPLLETTPERTLLQDNATAERVLKGMRDARWIHLACHGSTGTKPEEKIDSHSVFEGLFKLAPDEEHIQGYLHAQEITALKLRTELVFMSACFSGRGKLHREGSVGPVWSFLAAGALSTIATYWRLPDSDLTLQMVDTFYRHLLGTGEEKLNKAQALQKAMLLAIEQKRDKPHLWGAFFLSGLHQ</sequence>
<evidence type="ECO:0000256" key="1">
    <source>
        <dbReference type="PROSITE-ProRule" id="PRU00339"/>
    </source>
</evidence>
<evidence type="ECO:0000313" key="3">
    <source>
        <dbReference type="EMBL" id="KIC74333.1"/>
    </source>
</evidence>
<feature type="repeat" description="TPR" evidence="1">
    <location>
        <begin position="571"/>
        <end position="604"/>
    </location>
</feature>
<feature type="repeat" description="TPR" evidence="1">
    <location>
        <begin position="534"/>
        <end position="567"/>
    </location>
</feature>
<protein>
    <recommendedName>
        <fullName evidence="2">CHAT domain-containing protein</fullName>
    </recommendedName>
</protein>
<dbReference type="PANTHER" id="PTHR10098">
    <property type="entry name" value="RAPSYN-RELATED"/>
    <property type="match status" value="1"/>
</dbReference>
<dbReference type="PANTHER" id="PTHR10098:SF108">
    <property type="entry name" value="TETRATRICOPEPTIDE REPEAT PROTEIN 28"/>
    <property type="match status" value="1"/>
</dbReference>
<dbReference type="InterPro" id="IPR019734">
    <property type="entry name" value="TPR_rpt"/>
</dbReference>
<name>A0A0C1HID4_9BACT</name>
<dbReference type="InterPro" id="IPR011990">
    <property type="entry name" value="TPR-like_helical_dom_sf"/>
</dbReference>
<comment type="caution">
    <text evidence="3">The sequence shown here is derived from an EMBL/GenBank/DDBJ whole genome shotgun (WGS) entry which is preliminary data.</text>
</comment>
<proteinExistence type="predicted"/>
<feature type="repeat" description="TPR" evidence="1">
    <location>
        <begin position="329"/>
        <end position="362"/>
    </location>
</feature>
<evidence type="ECO:0000259" key="2">
    <source>
        <dbReference type="Pfam" id="PF12770"/>
    </source>
</evidence>
<feature type="domain" description="CHAT" evidence="2">
    <location>
        <begin position="870"/>
        <end position="1150"/>
    </location>
</feature>
<dbReference type="Gene3D" id="1.25.40.10">
    <property type="entry name" value="Tetratricopeptide repeat domain"/>
    <property type="match status" value="3"/>
</dbReference>
<reference evidence="3 4" key="1">
    <citation type="journal article" date="2014" name="Mol. Biol. Evol.">
        <title>Massive expansion of Ubiquitination-related gene families within the Chlamydiae.</title>
        <authorList>
            <person name="Domman D."/>
            <person name="Collingro A."/>
            <person name="Lagkouvardos I."/>
            <person name="Gehre L."/>
            <person name="Weinmaier T."/>
            <person name="Rattei T."/>
            <person name="Subtil A."/>
            <person name="Horn M."/>
        </authorList>
    </citation>
    <scope>NUCLEOTIDE SEQUENCE [LARGE SCALE GENOMIC DNA]</scope>
    <source>
        <strain evidence="3 4">EI2</strain>
    </source>
</reference>
<dbReference type="PROSITE" id="PS50005">
    <property type="entry name" value="TPR"/>
    <property type="match status" value="5"/>
</dbReference>
<dbReference type="SUPFAM" id="SSF48452">
    <property type="entry name" value="TPR-like"/>
    <property type="match status" value="3"/>
</dbReference>
<dbReference type="Pfam" id="PF13424">
    <property type="entry name" value="TPR_12"/>
    <property type="match status" value="3"/>
</dbReference>
<dbReference type="Pfam" id="PF12770">
    <property type="entry name" value="CHAT"/>
    <property type="match status" value="1"/>
</dbReference>
<feature type="repeat" description="TPR" evidence="1">
    <location>
        <begin position="406"/>
        <end position="439"/>
    </location>
</feature>
<keyword evidence="1" id="KW-0802">TPR repeat</keyword>
<dbReference type="RefSeq" id="WP_039355781.1">
    <property type="nucleotide sequence ID" value="NZ_JSAN01000011.1"/>
</dbReference>
<dbReference type="SMART" id="SM00028">
    <property type="entry name" value="TPR"/>
    <property type="match status" value="9"/>
</dbReference>
<feature type="repeat" description="TPR" evidence="1">
    <location>
        <begin position="493"/>
        <end position="526"/>
    </location>
</feature>
<dbReference type="Pfam" id="PF13181">
    <property type="entry name" value="TPR_8"/>
    <property type="match status" value="1"/>
</dbReference>
<dbReference type="AlphaFoldDB" id="A0A0C1HID4"/>
<dbReference type="InterPro" id="IPR024983">
    <property type="entry name" value="CHAT_dom"/>
</dbReference>
<gene>
    <name evidence="3" type="ORF">DB44_AL00270</name>
</gene>
<evidence type="ECO:0000313" key="4">
    <source>
        <dbReference type="Proteomes" id="UP000031465"/>
    </source>
</evidence>
<organism evidence="3 4">
    <name type="scientific">Candidatus Protochlamydia amoebophila</name>
    <dbReference type="NCBI Taxonomy" id="362787"/>
    <lineage>
        <taxon>Bacteria</taxon>
        <taxon>Pseudomonadati</taxon>
        <taxon>Chlamydiota</taxon>
        <taxon>Chlamydiia</taxon>
        <taxon>Parachlamydiales</taxon>
        <taxon>Parachlamydiaceae</taxon>
        <taxon>Candidatus Protochlamydia</taxon>
    </lineage>
</organism>
<dbReference type="Proteomes" id="UP000031465">
    <property type="component" value="Unassembled WGS sequence"/>
</dbReference>
<dbReference type="EMBL" id="JSAN01000011">
    <property type="protein sequence ID" value="KIC74333.1"/>
    <property type="molecule type" value="Genomic_DNA"/>
</dbReference>
<dbReference type="PATRIC" id="fig|362787.3.peg.57"/>